<gene>
    <name evidence="1" type="ORF">HP438_01145</name>
</gene>
<accession>A0A7Y6EDW1</accession>
<dbReference type="EMBL" id="JABMCH010000040">
    <property type="protein sequence ID" value="NUU45589.1"/>
    <property type="molecule type" value="Genomic_DNA"/>
</dbReference>
<evidence type="ECO:0000313" key="2">
    <source>
        <dbReference type="Proteomes" id="UP000536441"/>
    </source>
</evidence>
<proteinExistence type="predicted"/>
<evidence type="ECO:0000313" key="1">
    <source>
        <dbReference type="EMBL" id="NUU45589.1"/>
    </source>
</evidence>
<comment type="caution">
    <text evidence="1">The sequence shown here is derived from an EMBL/GenBank/DDBJ whole genome shotgun (WGS) entry which is preliminary data.</text>
</comment>
<dbReference type="AlphaFoldDB" id="A0A7Y6EDW1"/>
<sequence length="66" mass="7395">MQWIEVRANSPASFSKEYSFASPRPRNLSKFHLERQRPTKLAMIRSFARSGDVVEAAALISVSLGT</sequence>
<keyword evidence="2" id="KW-1185">Reference proteome</keyword>
<dbReference type="Proteomes" id="UP000536441">
    <property type="component" value="Unassembled WGS sequence"/>
</dbReference>
<reference evidence="1 2" key="1">
    <citation type="submission" date="2020-05" db="EMBL/GenBank/DDBJ databases">
        <title>Genome Sequencing of Type Strains.</title>
        <authorList>
            <person name="Lemaire J.F."/>
            <person name="Inderbitzin P."/>
            <person name="Gregorio O.A."/>
            <person name="Collins S.B."/>
            <person name="Wespe N."/>
            <person name="Knight-Connoni V."/>
        </authorList>
    </citation>
    <scope>NUCLEOTIDE SEQUENCE [LARGE SCALE GENOMIC DNA]</scope>
    <source>
        <strain evidence="1 2">DSM 100049</strain>
    </source>
</reference>
<name>A0A7Y6EDW1_9SPHN</name>
<organism evidence="1 2">
    <name type="scientific">Sphingomonas zeae</name>
    <dbReference type="NCBI Taxonomy" id="1646122"/>
    <lineage>
        <taxon>Bacteria</taxon>
        <taxon>Pseudomonadati</taxon>
        <taxon>Pseudomonadota</taxon>
        <taxon>Alphaproteobacteria</taxon>
        <taxon>Sphingomonadales</taxon>
        <taxon>Sphingomonadaceae</taxon>
        <taxon>Sphingomonas</taxon>
    </lineage>
</organism>
<protein>
    <submittedName>
        <fullName evidence="1">Uncharacterized protein</fullName>
    </submittedName>
</protein>
<dbReference type="RefSeq" id="WP_175310385.1">
    <property type="nucleotide sequence ID" value="NZ_JABMCH010000040.1"/>
</dbReference>